<organism evidence="2 3">
    <name type="scientific">Streptomyces rishiriensis</name>
    <dbReference type="NCBI Taxonomy" id="68264"/>
    <lineage>
        <taxon>Bacteria</taxon>
        <taxon>Bacillati</taxon>
        <taxon>Actinomycetota</taxon>
        <taxon>Actinomycetes</taxon>
        <taxon>Kitasatosporales</taxon>
        <taxon>Streptomycetaceae</taxon>
        <taxon>Streptomyces</taxon>
    </lineage>
</organism>
<keyword evidence="1" id="KW-0472">Membrane</keyword>
<evidence type="ECO:0000313" key="3">
    <source>
        <dbReference type="Proteomes" id="UP001230654"/>
    </source>
</evidence>
<keyword evidence="3" id="KW-1185">Reference proteome</keyword>
<accession>A0ABU0P1W2</accession>
<evidence type="ECO:0000256" key="1">
    <source>
        <dbReference type="SAM" id="Phobius"/>
    </source>
</evidence>
<comment type="caution">
    <text evidence="2">The sequence shown here is derived from an EMBL/GenBank/DDBJ whole genome shotgun (WGS) entry which is preliminary data.</text>
</comment>
<feature type="transmembrane region" description="Helical" evidence="1">
    <location>
        <begin position="109"/>
        <end position="130"/>
    </location>
</feature>
<proteinExistence type="predicted"/>
<dbReference type="Proteomes" id="UP001230654">
    <property type="component" value="Unassembled WGS sequence"/>
</dbReference>
<keyword evidence="1" id="KW-0812">Transmembrane</keyword>
<name>A0ABU0P1W2_STRRH</name>
<sequence length="187" mass="19919">MERVNDCLSRHLWLQLALSVLCASALIMLLYPGNSAFSVVLRTALTSIGGIVVVLVIRKKEKRAAGGGAAGLVSLDSRLRRGEVPVDPQEREAMRALVAQRLHRTRHRVAALAFLAAMFCAVTALTAVTAGTGQTIGFALLTVVFLAWSVGNGNLRHRRLQAMRAALEGDGHSAPPHHSGNRQGGDA</sequence>
<evidence type="ECO:0000313" key="2">
    <source>
        <dbReference type="EMBL" id="MDQ0585375.1"/>
    </source>
</evidence>
<dbReference type="EMBL" id="JAUSWV010000002">
    <property type="protein sequence ID" value="MDQ0585375.1"/>
    <property type="molecule type" value="Genomic_DNA"/>
</dbReference>
<dbReference type="RefSeq" id="WP_307167074.1">
    <property type="nucleotide sequence ID" value="NZ_JAUSWV010000002.1"/>
</dbReference>
<feature type="transmembrane region" description="Helical" evidence="1">
    <location>
        <begin position="136"/>
        <end position="155"/>
    </location>
</feature>
<gene>
    <name evidence="2" type="ORF">QF030_007553</name>
</gene>
<reference evidence="2 3" key="1">
    <citation type="submission" date="2023-07" db="EMBL/GenBank/DDBJ databases">
        <title>Comparative genomics of wheat-associated soil bacteria to identify genetic determinants of phenazine resistance.</title>
        <authorList>
            <person name="Mouncey N."/>
        </authorList>
    </citation>
    <scope>NUCLEOTIDE SEQUENCE [LARGE SCALE GENOMIC DNA]</scope>
    <source>
        <strain evidence="2 3">B2I6</strain>
    </source>
</reference>
<protein>
    <submittedName>
        <fullName evidence="2">Peptidoglycan/LPS O-acetylase OafA/YrhL</fullName>
    </submittedName>
</protein>
<feature type="transmembrane region" description="Helical" evidence="1">
    <location>
        <begin position="37"/>
        <end position="57"/>
    </location>
</feature>
<feature type="transmembrane region" description="Helical" evidence="1">
    <location>
        <begin position="12"/>
        <end position="31"/>
    </location>
</feature>
<keyword evidence="1" id="KW-1133">Transmembrane helix</keyword>